<dbReference type="GO" id="GO:0003723">
    <property type="term" value="F:RNA binding"/>
    <property type="evidence" value="ECO:0007669"/>
    <property type="project" value="TreeGrafter"/>
</dbReference>
<evidence type="ECO:0000256" key="1">
    <source>
        <dbReference type="SAM" id="MobiDB-lite"/>
    </source>
</evidence>
<feature type="region of interest" description="Disordered" evidence="1">
    <location>
        <begin position="15"/>
        <end position="57"/>
    </location>
</feature>
<dbReference type="GO" id="GO:0006405">
    <property type="term" value="P:RNA export from nucleus"/>
    <property type="evidence" value="ECO:0007669"/>
    <property type="project" value="TreeGrafter"/>
</dbReference>
<feature type="region of interest" description="Disordered" evidence="1">
    <location>
        <begin position="137"/>
        <end position="157"/>
    </location>
</feature>
<sequence>MTCHYKHTLTPLFTSFTSNTLPTSGGATPVPTQSPSNPPYQPHVVSEKDNNGQPSQYSYQSITFLPSYRGISLEELRVQDYQQGRKTGTAGPSAGGAFAQLGPPGTPGGLFGQAGQQGAAAASPIPFGQQAKNLFRTQPAAGEQSRHKDSLFSNTATSPTAATGGVGFGATSGAAATQTKPAFSFGNAAASTSAPNAFGSNMNAAGQPAAGGGLFGTSTAGFSAGTTTATPATSGGIFGAGTSFGAKPATGGLFGSNQVQSAGATGGSLFGASTAAPTSGGLFDSKSATGQTGGQFGGTTFDAQGPVAAGPNAFGTSGGGLFGSNAQAKPGGLSEAGGNAGEGLFRIRNHAGIGASGPFGTGPTGADVAASGGQWFGAVTLSASQNAGAVSSPFRPTPRSSGKTLRYRSATPSLGLFSGIASVGAGTAREGTPGVSGTVGVREVSVLSSSPAAQRIGSPSIFRALSNE</sequence>
<protein>
    <submittedName>
        <fullName evidence="2">Uncharacterized protein</fullName>
    </submittedName>
</protein>
<dbReference type="EMBL" id="JAPDMZ010000702">
    <property type="protein sequence ID" value="KAK0541894.1"/>
    <property type="molecule type" value="Genomic_DNA"/>
</dbReference>
<accession>A0AAN6GHX5</accession>
<dbReference type="PANTHER" id="PTHR23198">
    <property type="entry name" value="NUCLEOPORIN"/>
    <property type="match status" value="1"/>
</dbReference>
<reference evidence="2" key="1">
    <citation type="journal article" date="2023" name="PhytoFront">
        <title>Draft Genome Resources of Seven Strains of Tilletia horrida, Causal Agent of Kernel Smut of Rice.</title>
        <authorList>
            <person name="Khanal S."/>
            <person name="Antony Babu S."/>
            <person name="Zhou X.G."/>
        </authorList>
    </citation>
    <scope>NUCLEOTIDE SEQUENCE</scope>
    <source>
        <strain evidence="2">TX6</strain>
    </source>
</reference>
<name>A0AAN6GHX5_9BASI</name>
<evidence type="ECO:0000313" key="2">
    <source>
        <dbReference type="EMBL" id="KAK0541894.1"/>
    </source>
</evidence>
<comment type="caution">
    <text evidence="2">The sequence shown here is derived from an EMBL/GenBank/DDBJ whole genome shotgun (WGS) entry which is preliminary data.</text>
</comment>
<dbReference type="GO" id="GO:0006606">
    <property type="term" value="P:protein import into nucleus"/>
    <property type="evidence" value="ECO:0007669"/>
    <property type="project" value="TreeGrafter"/>
</dbReference>
<feature type="non-terminal residue" evidence="2">
    <location>
        <position position="468"/>
    </location>
</feature>
<keyword evidence="3" id="KW-1185">Reference proteome</keyword>
<dbReference type="GO" id="GO:0044614">
    <property type="term" value="C:nuclear pore cytoplasmic filaments"/>
    <property type="evidence" value="ECO:0007669"/>
    <property type="project" value="TreeGrafter"/>
</dbReference>
<dbReference type="AlphaFoldDB" id="A0AAN6GHX5"/>
<evidence type="ECO:0000313" key="3">
    <source>
        <dbReference type="Proteomes" id="UP001176517"/>
    </source>
</evidence>
<dbReference type="GO" id="GO:0000973">
    <property type="term" value="P:post-transcriptional tethering of RNA polymerase II gene DNA at nuclear periphery"/>
    <property type="evidence" value="ECO:0007669"/>
    <property type="project" value="TreeGrafter"/>
</dbReference>
<proteinExistence type="predicted"/>
<feature type="compositionally biased region" description="Low complexity" evidence="1">
    <location>
        <begin position="113"/>
        <end position="122"/>
    </location>
</feature>
<gene>
    <name evidence="2" type="ORF">OC846_006908</name>
</gene>
<dbReference type="Gene3D" id="1.10.10.2360">
    <property type="match status" value="1"/>
</dbReference>
<organism evidence="2 3">
    <name type="scientific">Tilletia horrida</name>
    <dbReference type="NCBI Taxonomy" id="155126"/>
    <lineage>
        <taxon>Eukaryota</taxon>
        <taxon>Fungi</taxon>
        <taxon>Dikarya</taxon>
        <taxon>Basidiomycota</taxon>
        <taxon>Ustilaginomycotina</taxon>
        <taxon>Exobasidiomycetes</taxon>
        <taxon>Tilletiales</taxon>
        <taxon>Tilletiaceae</taxon>
        <taxon>Tilletia</taxon>
    </lineage>
</organism>
<dbReference type="GO" id="GO:0017056">
    <property type="term" value="F:structural constituent of nuclear pore"/>
    <property type="evidence" value="ECO:0007669"/>
    <property type="project" value="TreeGrafter"/>
</dbReference>
<dbReference type="PANTHER" id="PTHR23198:SF6">
    <property type="entry name" value="NUCLEAR PORE COMPLEX PROTEIN NUP98-NUP96"/>
    <property type="match status" value="1"/>
</dbReference>
<dbReference type="Proteomes" id="UP001176517">
    <property type="component" value="Unassembled WGS sequence"/>
</dbReference>
<dbReference type="GO" id="GO:0034398">
    <property type="term" value="P:telomere tethering at nuclear periphery"/>
    <property type="evidence" value="ECO:0007669"/>
    <property type="project" value="TreeGrafter"/>
</dbReference>
<dbReference type="InterPro" id="IPR037665">
    <property type="entry name" value="Nucleoporin_S59-like"/>
</dbReference>
<dbReference type="GO" id="GO:0008139">
    <property type="term" value="F:nuclear localization sequence binding"/>
    <property type="evidence" value="ECO:0007669"/>
    <property type="project" value="TreeGrafter"/>
</dbReference>
<feature type="compositionally biased region" description="Polar residues" evidence="1">
    <location>
        <begin position="15"/>
        <end position="35"/>
    </location>
</feature>
<feature type="region of interest" description="Disordered" evidence="1">
    <location>
        <begin position="83"/>
        <end position="122"/>
    </location>
</feature>